<dbReference type="Proteomes" id="UP000692954">
    <property type="component" value="Unassembled WGS sequence"/>
</dbReference>
<dbReference type="PANTHER" id="PTHR32170">
    <property type="entry name" value="PROTEASOME ACTIVATOR COMPLEX SUBUNIT 4"/>
    <property type="match status" value="1"/>
</dbReference>
<dbReference type="GO" id="GO:0070628">
    <property type="term" value="F:proteasome binding"/>
    <property type="evidence" value="ECO:0007669"/>
    <property type="project" value="InterPro"/>
</dbReference>
<proteinExistence type="predicted"/>
<gene>
    <name evidence="1" type="ORF">PSON_ATCC_30995.1.T2750004</name>
</gene>
<evidence type="ECO:0000313" key="2">
    <source>
        <dbReference type="Proteomes" id="UP000692954"/>
    </source>
</evidence>
<dbReference type="GO" id="GO:0005634">
    <property type="term" value="C:nucleus"/>
    <property type="evidence" value="ECO:0007669"/>
    <property type="project" value="TreeGrafter"/>
</dbReference>
<dbReference type="AlphaFoldDB" id="A0A8S1RSL3"/>
<dbReference type="GO" id="GO:0016504">
    <property type="term" value="F:peptidase activator activity"/>
    <property type="evidence" value="ECO:0007669"/>
    <property type="project" value="InterPro"/>
</dbReference>
<accession>A0A8S1RSL3</accession>
<dbReference type="InterPro" id="IPR035309">
    <property type="entry name" value="PSME4"/>
</dbReference>
<name>A0A8S1RSL3_9CILI</name>
<evidence type="ECO:0000313" key="1">
    <source>
        <dbReference type="EMBL" id="CAD8130293.1"/>
    </source>
</evidence>
<dbReference type="GO" id="GO:0010499">
    <property type="term" value="P:proteasomal ubiquitin-independent protein catabolic process"/>
    <property type="evidence" value="ECO:0007669"/>
    <property type="project" value="TreeGrafter"/>
</dbReference>
<dbReference type="PANTHER" id="PTHR32170:SF3">
    <property type="entry name" value="PROTEASOME ACTIVATOR COMPLEX SUBUNIT 4"/>
    <property type="match status" value="1"/>
</dbReference>
<dbReference type="GO" id="GO:0005829">
    <property type="term" value="C:cytosol"/>
    <property type="evidence" value="ECO:0007669"/>
    <property type="project" value="TreeGrafter"/>
</dbReference>
<dbReference type="OrthoDB" id="286438at2759"/>
<sequence length="471" mass="56435">MISAYRFNYEHLPKEVKLNSFNAERGLIYNEIIRLLKDFEMSSSKHWFPIMNLLQRFKQIYSFLNEERQELAELILSRLGGLKSSVGLQNGFSLVCTIIQNKQKYLSLKVDWRYWHQYLQDKFMTNKDKTITSQTFSTQLFMQFCQFLKTVKYYFDADVVQFAFLKFREYFGYQDKQVAWAYLMLFVPFRNDIPQDAYKDLIKYLMDPLLIFGEKDNCRLKFILNYIRVYPQQMNLMPQMMRFFHGYWRNDLGQDDKNEKLVSMLLPDDTLGVPSLFKIMPQLLVELIGNSKREGYQEYMLTMKRLFSLVDSITSVYSQQTMDDQIFKLLKLMVGNFIQKYRRDQLLLRIYEMQQNKNYGENVSESLMQELIDQFNDVHIQDFIESDKYILELLLINPDQGYSSFQINYPNKRNSTKIHAKINIDKLLPFLLDEQAKQDFIEIVMDVLDKVIYMEDQGYSTEKNSIIFILF</sequence>
<keyword evidence="2" id="KW-1185">Reference proteome</keyword>
<comment type="caution">
    <text evidence="1">The sequence shown here is derived from an EMBL/GenBank/DDBJ whole genome shotgun (WGS) entry which is preliminary data.</text>
</comment>
<reference evidence="1" key="1">
    <citation type="submission" date="2021-01" db="EMBL/GenBank/DDBJ databases">
        <authorList>
            <consortium name="Genoscope - CEA"/>
            <person name="William W."/>
        </authorList>
    </citation>
    <scope>NUCLEOTIDE SEQUENCE</scope>
</reference>
<protein>
    <submittedName>
        <fullName evidence="1">Uncharacterized protein</fullName>
    </submittedName>
</protein>
<dbReference type="EMBL" id="CAJJDN010000275">
    <property type="protein sequence ID" value="CAD8130293.1"/>
    <property type="molecule type" value="Genomic_DNA"/>
</dbReference>
<organism evidence="1 2">
    <name type="scientific">Paramecium sonneborni</name>
    <dbReference type="NCBI Taxonomy" id="65129"/>
    <lineage>
        <taxon>Eukaryota</taxon>
        <taxon>Sar</taxon>
        <taxon>Alveolata</taxon>
        <taxon>Ciliophora</taxon>
        <taxon>Intramacronucleata</taxon>
        <taxon>Oligohymenophorea</taxon>
        <taxon>Peniculida</taxon>
        <taxon>Parameciidae</taxon>
        <taxon>Paramecium</taxon>
    </lineage>
</organism>